<dbReference type="PANTHER" id="PTHR11462">
    <property type="entry name" value="JUN TRANSCRIPTION FACTOR-RELATED"/>
    <property type="match status" value="1"/>
</dbReference>
<dbReference type="PROSITE" id="PS00036">
    <property type="entry name" value="BZIP_BASIC"/>
    <property type="match status" value="1"/>
</dbReference>
<keyword evidence="1" id="KW-0805">Transcription regulation</keyword>
<dbReference type="RefSeq" id="XP_066666246.1">
    <property type="nucleotide sequence ID" value="XM_066814284.1"/>
</dbReference>
<name>A0ABR1VY78_9PEZI</name>
<dbReference type="SMART" id="SM00338">
    <property type="entry name" value="BRLZ"/>
    <property type="match status" value="1"/>
</dbReference>
<dbReference type="GeneID" id="92047344"/>
<accession>A0ABR1VY78</accession>
<evidence type="ECO:0000256" key="3">
    <source>
        <dbReference type="ARBA" id="ARBA00023163"/>
    </source>
</evidence>
<proteinExistence type="predicted"/>
<feature type="region of interest" description="Disordered" evidence="4">
    <location>
        <begin position="1"/>
        <end position="166"/>
    </location>
</feature>
<keyword evidence="7" id="KW-1185">Reference proteome</keyword>
<feature type="compositionally biased region" description="Pro residues" evidence="4">
    <location>
        <begin position="84"/>
        <end position="98"/>
    </location>
</feature>
<reference evidence="6 7" key="1">
    <citation type="submission" date="2023-01" db="EMBL/GenBank/DDBJ databases">
        <title>Analysis of 21 Apiospora genomes using comparative genomics revels a genus with tremendous synthesis potential of carbohydrate active enzymes and secondary metabolites.</title>
        <authorList>
            <person name="Sorensen T."/>
        </authorList>
    </citation>
    <scope>NUCLEOTIDE SEQUENCE [LARGE SCALE GENOMIC DNA]</scope>
    <source>
        <strain evidence="6 7">CBS 114990</strain>
    </source>
</reference>
<dbReference type="Proteomes" id="UP001433268">
    <property type="component" value="Unassembled WGS sequence"/>
</dbReference>
<feature type="compositionally biased region" description="Polar residues" evidence="4">
    <location>
        <begin position="220"/>
        <end position="229"/>
    </location>
</feature>
<dbReference type="InterPro" id="IPR050946">
    <property type="entry name" value="AP-1_TF_bZIP"/>
</dbReference>
<dbReference type="PANTHER" id="PTHR11462:SF35">
    <property type="entry name" value="TRANSCRIPTION FACTOR JRA"/>
    <property type="match status" value="1"/>
</dbReference>
<gene>
    <name evidence="6" type="ORF">PG997_009969</name>
</gene>
<organism evidence="6 7">
    <name type="scientific">Apiospora hydei</name>
    <dbReference type="NCBI Taxonomy" id="1337664"/>
    <lineage>
        <taxon>Eukaryota</taxon>
        <taxon>Fungi</taxon>
        <taxon>Dikarya</taxon>
        <taxon>Ascomycota</taxon>
        <taxon>Pezizomycotina</taxon>
        <taxon>Sordariomycetes</taxon>
        <taxon>Xylariomycetidae</taxon>
        <taxon>Amphisphaeriales</taxon>
        <taxon>Apiosporaceae</taxon>
        <taxon>Apiospora</taxon>
    </lineage>
</organism>
<evidence type="ECO:0000313" key="7">
    <source>
        <dbReference type="Proteomes" id="UP001433268"/>
    </source>
</evidence>
<dbReference type="Pfam" id="PF07716">
    <property type="entry name" value="bZIP_2"/>
    <property type="match status" value="1"/>
</dbReference>
<evidence type="ECO:0000256" key="2">
    <source>
        <dbReference type="ARBA" id="ARBA00023125"/>
    </source>
</evidence>
<dbReference type="InterPro" id="IPR046347">
    <property type="entry name" value="bZIP_sf"/>
</dbReference>
<evidence type="ECO:0000256" key="1">
    <source>
        <dbReference type="ARBA" id="ARBA00023015"/>
    </source>
</evidence>
<evidence type="ECO:0000256" key="4">
    <source>
        <dbReference type="SAM" id="MobiDB-lite"/>
    </source>
</evidence>
<feature type="domain" description="BZIP" evidence="5">
    <location>
        <begin position="169"/>
        <end position="203"/>
    </location>
</feature>
<dbReference type="InterPro" id="IPR004827">
    <property type="entry name" value="bZIP"/>
</dbReference>
<dbReference type="Gene3D" id="3.30.160.60">
    <property type="entry name" value="Classic Zinc Finger"/>
    <property type="match status" value="1"/>
</dbReference>
<evidence type="ECO:0000259" key="5">
    <source>
        <dbReference type="PROSITE" id="PS50217"/>
    </source>
</evidence>
<keyword evidence="3" id="KW-0804">Transcription</keyword>
<keyword evidence="2" id="KW-0238">DNA-binding</keyword>
<feature type="compositionally biased region" description="Polar residues" evidence="4">
    <location>
        <begin position="23"/>
        <end position="34"/>
    </location>
</feature>
<sequence length="229" mass="24845">MTRASGTWTRPMTPPQMHGGFVQQAQHSPSSVSTGPPYGPPVAHLMGGQNQLETFPAFDPLGMQPPASPLIDSRKAKESDSTQPNPPGGSDPSAPGPPTSSRFQASTRSPKWYPLFPDAYTDPKDPNESGGTDPRKPLSAATPLLPPIPPFGPRERPLDDETSDVVGLKRARNTLAARKSRERKARQIEELKEKIARLEREREHWTEVAMSKSEQEPHKSSSASKAGGT</sequence>
<comment type="caution">
    <text evidence="6">The sequence shown here is derived from an EMBL/GenBank/DDBJ whole genome shotgun (WGS) entry which is preliminary data.</text>
</comment>
<dbReference type="EMBL" id="JAQQWN010000007">
    <property type="protein sequence ID" value="KAK8075306.1"/>
    <property type="molecule type" value="Genomic_DNA"/>
</dbReference>
<evidence type="ECO:0000313" key="6">
    <source>
        <dbReference type="EMBL" id="KAK8075306.1"/>
    </source>
</evidence>
<feature type="region of interest" description="Disordered" evidence="4">
    <location>
        <begin position="206"/>
        <end position="229"/>
    </location>
</feature>
<dbReference type="SUPFAM" id="SSF57959">
    <property type="entry name" value="Leucine zipper domain"/>
    <property type="match status" value="1"/>
</dbReference>
<feature type="compositionally biased region" description="Polar residues" evidence="4">
    <location>
        <begin position="1"/>
        <end position="10"/>
    </location>
</feature>
<protein>
    <recommendedName>
        <fullName evidence="5">BZIP domain-containing protein</fullName>
    </recommendedName>
</protein>
<dbReference type="CDD" id="cd12193">
    <property type="entry name" value="bZIP_GCN4"/>
    <property type="match status" value="1"/>
</dbReference>
<dbReference type="PROSITE" id="PS50217">
    <property type="entry name" value="BZIP"/>
    <property type="match status" value="1"/>
</dbReference>